<dbReference type="EMBL" id="JAPCIO010000007">
    <property type="protein sequence ID" value="MCW1148814.1"/>
    <property type="molecule type" value="Genomic_DNA"/>
</dbReference>
<sequence length="158" mass="19101">MEIKEDYFRIHKKGNIYILSDRIPFIWKEMLIWNLPTFLGLLYVFGPVVGVYIFILTLFFYVLFRFASWIFYTEIQINIESGEMIKVKKIINKTQNINLITNKFDSSKFEYTELNRSGNTKFLMNYKTHKNNELLILRNKKDKEFIEKYIVEKIILTN</sequence>
<accession>A0ABT3EL05</accession>
<evidence type="ECO:0008006" key="4">
    <source>
        <dbReference type="Google" id="ProtNLM"/>
    </source>
</evidence>
<proteinExistence type="predicted"/>
<protein>
    <recommendedName>
        <fullName evidence="4">YcxB-like protein domain-containing protein</fullName>
    </recommendedName>
</protein>
<evidence type="ECO:0000313" key="3">
    <source>
        <dbReference type="Proteomes" id="UP001165677"/>
    </source>
</evidence>
<keyword evidence="3" id="KW-1185">Reference proteome</keyword>
<keyword evidence="1" id="KW-1133">Transmembrane helix</keyword>
<comment type="caution">
    <text evidence="2">The sequence shown here is derived from an EMBL/GenBank/DDBJ whole genome shotgun (WGS) entry which is preliminary data.</text>
</comment>
<reference evidence="2" key="1">
    <citation type="submission" date="2022-10" db="EMBL/GenBank/DDBJ databases">
        <title>Flavobacterium sp. nov., a bacterium isolated from lake sediment.</title>
        <authorList>
            <person name="Qu J.-H."/>
        </authorList>
    </citation>
    <scope>NUCLEOTIDE SEQUENCE</scope>
    <source>
        <strain evidence="2">TH16-21</strain>
    </source>
</reference>
<evidence type="ECO:0000256" key="1">
    <source>
        <dbReference type="SAM" id="Phobius"/>
    </source>
</evidence>
<keyword evidence="1" id="KW-0472">Membrane</keyword>
<dbReference type="Proteomes" id="UP001165677">
    <property type="component" value="Unassembled WGS sequence"/>
</dbReference>
<organism evidence="2 3">
    <name type="scientific">Flavobacterium lacisediminis</name>
    <dbReference type="NCBI Taxonomy" id="2989705"/>
    <lineage>
        <taxon>Bacteria</taxon>
        <taxon>Pseudomonadati</taxon>
        <taxon>Bacteroidota</taxon>
        <taxon>Flavobacteriia</taxon>
        <taxon>Flavobacteriales</taxon>
        <taxon>Flavobacteriaceae</taxon>
        <taxon>Flavobacterium</taxon>
    </lineage>
</organism>
<keyword evidence="1" id="KW-0812">Transmembrane</keyword>
<dbReference type="RefSeq" id="WP_264369523.1">
    <property type="nucleotide sequence ID" value="NZ_JAPCIO010000007.1"/>
</dbReference>
<gene>
    <name evidence="2" type="ORF">OJ995_11350</name>
</gene>
<name>A0ABT3EL05_9FLAO</name>
<evidence type="ECO:0000313" key="2">
    <source>
        <dbReference type="EMBL" id="MCW1148814.1"/>
    </source>
</evidence>
<feature type="transmembrane region" description="Helical" evidence="1">
    <location>
        <begin position="40"/>
        <end position="64"/>
    </location>
</feature>